<proteinExistence type="predicted"/>
<evidence type="ECO:0008006" key="3">
    <source>
        <dbReference type="Google" id="ProtNLM"/>
    </source>
</evidence>
<dbReference type="EMBL" id="CP086716">
    <property type="protein sequence ID" value="WOO80082.1"/>
    <property type="molecule type" value="Genomic_DNA"/>
</dbReference>
<dbReference type="Proteomes" id="UP000827549">
    <property type="component" value="Chromosome 3"/>
</dbReference>
<dbReference type="AlphaFoldDB" id="A0AAF1BHD7"/>
<name>A0AAF1BHD7_9TREE</name>
<gene>
    <name evidence="1" type="ORF">LOC62_03G003593</name>
</gene>
<evidence type="ECO:0000313" key="1">
    <source>
        <dbReference type="EMBL" id="WOO80082.1"/>
    </source>
</evidence>
<protein>
    <recommendedName>
        <fullName evidence="3">BTB domain-containing protein</fullName>
    </recommendedName>
</protein>
<sequence>MSSISATPDTPTIVDDDKWTTGDFALISSDNVRFRIDSYHLQAASVVFRDMITAADGPREIHFTDDAIEGRHAVSAFLHLATAGSLYEAPTPWNVSGTVKLVRFVLKFDCVTALKVLILRTKETLIDNDQTTTLHVFIIGAVLDNEDLCRASLKRNQDYYWIEGEPDTIEATSYLLHGFCFNPQTWSFSAFGLIPLPHLWALNRAWTMTKSNRAKLPDKFCELLKVAKAYKPE</sequence>
<reference evidence="1" key="1">
    <citation type="submission" date="2023-10" db="EMBL/GenBank/DDBJ databases">
        <authorList>
            <person name="Noh H."/>
        </authorList>
    </citation>
    <scope>NUCLEOTIDE SEQUENCE</scope>
    <source>
        <strain evidence="1">DUCC4014</strain>
    </source>
</reference>
<dbReference type="GeneID" id="87806835"/>
<keyword evidence="2" id="KW-1185">Reference proteome</keyword>
<organism evidence="1 2">
    <name type="scientific">Vanrija pseudolonga</name>
    <dbReference type="NCBI Taxonomy" id="143232"/>
    <lineage>
        <taxon>Eukaryota</taxon>
        <taxon>Fungi</taxon>
        <taxon>Dikarya</taxon>
        <taxon>Basidiomycota</taxon>
        <taxon>Agaricomycotina</taxon>
        <taxon>Tremellomycetes</taxon>
        <taxon>Trichosporonales</taxon>
        <taxon>Trichosporonaceae</taxon>
        <taxon>Vanrija</taxon>
    </lineage>
</organism>
<dbReference type="RefSeq" id="XP_062626114.1">
    <property type="nucleotide sequence ID" value="XM_062770130.1"/>
</dbReference>
<accession>A0AAF1BHD7</accession>
<evidence type="ECO:0000313" key="2">
    <source>
        <dbReference type="Proteomes" id="UP000827549"/>
    </source>
</evidence>